<name>A0A3B1BHF7_9ZZZZ</name>
<dbReference type="PANTHER" id="PTHR42852">
    <property type="entry name" value="THIOL:DISULFIDE INTERCHANGE PROTEIN DSBE"/>
    <property type="match status" value="1"/>
</dbReference>
<evidence type="ECO:0000256" key="2">
    <source>
        <dbReference type="ARBA" id="ARBA00022748"/>
    </source>
</evidence>
<dbReference type="Pfam" id="PF00578">
    <property type="entry name" value="AhpC-TSA"/>
    <property type="match status" value="1"/>
</dbReference>
<gene>
    <name evidence="6" type="ORF">MNBD_GAMMA26-1478</name>
</gene>
<dbReference type="GO" id="GO:0017004">
    <property type="term" value="P:cytochrome complex assembly"/>
    <property type="evidence" value="ECO:0007669"/>
    <property type="project" value="UniProtKB-KW"/>
</dbReference>
<dbReference type="PANTHER" id="PTHR42852:SF6">
    <property type="entry name" value="THIOL:DISULFIDE INTERCHANGE PROTEIN DSBE"/>
    <property type="match status" value="1"/>
</dbReference>
<dbReference type="CDD" id="cd02966">
    <property type="entry name" value="TlpA_like_family"/>
    <property type="match status" value="1"/>
</dbReference>
<proteinExistence type="predicted"/>
<dbReference type="InterPro" id="IPR013766">
    <property type="entry name" value="Thioredoxin_domain"/>
</dbReference>
<keyword evidence="3" id="KW-1015">Disulfide bond</keyword>
<sequence length="167" mass="18392">MASVALLGSNTAFAVDPFADMGVTIPKIRMEAPNFTLPDLDGHEVQLSDFKGKVVLLNFWATWCIPCREEMPDMQSLWEQTKDQGFVILAVAADRGDKEQVEAFTQKLALTFPILLDPSGDVRNRYEVAALPMSYLIGRDGKISGRVIGSKAWASKKALALIGHLLR</sequence>
<dbReference type="InterPro" id="IPR050553">
    <property type="entry name" value="Thioredoxin_ResA/DsbE_sf"/>
</dbReference>
<evidence type="ECO:0000259" key="5">
    <source>
        <dbReference type="PROSITE" id="PS51352"/>
    </source>
</evidence>
<organism evidence="6">
    <name type="scientific">hydrothermal vent metagenome</name>
    <dbReference type="NCBI Taxonomy" id="652676"/>
    <lineage>
        <taxon>unclassified sequences</taxon>
        <taxon>metagenomes</taxon>
        <taxon>ecological metagenomes</taxon>
    </lineage>
</organism>
<dbReference type="GO" id="GO:0016209">
    <property type="term" value="F:antioxidant activity"/>
    <property type="evidence" value="ECO:0007669"/>
    <property type="project" value="InterPro"/>
</dbReference>
<reference evidence="6" key="1">
    <citation type="submission" date="2018-06" db="EMBL/GenBank/DDBJ databases">
        <authorList>
            <person name="Zhirakovskaya E."/>
        </authorList>
    </citation>
    <scope>NUCLEOTIDE SEQUENCE</scope>
</reference>
<accession>A0A3B1BHF7</accession>
<dbReference type="SUPFAM" id="SSF52833">
    <property type="entry name" value="Thioredoxin-like"/>
    <property type="match status" value="1"/>
</dbReference>
<keyword evidence="2" id="KW-0201">Cytochrome c-type biogenesis</keyword>
<dbReference type="GO" id="GO:0016491">
    <property type="term" value="F:oxidoreductase activity"/>
    <property type="evidence" value="ECO:0007669"/>
    <property type="project" value="InterPro"/>
</dbReference>
<dbReference type="EMBL" id="UOFX01000057">
    <property type="protein sequence ID" value="VAX09940.1"/>
    <property type="molecule type" value="Genomic_DNA"/>
</dbReference>
<protein>
    <recommendedName>
        <fullName evidence="5">Thioredoxin domain-containing protein</fullName>
    </recommendedName>
</protein>
<evidence type="ECO:0000313" key="6">
    <source>
        <dbReference type="EMBL" id="VAX09940.1"/>
    </source>
</evidence>
<dbReference type="InterPro" id="IPR000866">
    <property type="entry name" value="AhpC/TSA"/>
</dbReference>
<feature type="domain" description="Thioredoxin" evidence="5">
    <location>
        <begin position="26"/>
        <end position="167"/>
    </location>
</feature>
<dbReference type="Gene3D" id="3.40.30.10">
    <property type="entry name" value="Glutaredoxin"/>
    <property type="match status" value="1"/>
</dbReference>
<dbReference type="GO" id="GO:0030313">
    <property type="term" value="C:cell envelope"/>
    <property type="evidence" value="ECO:0007669"/>
    <property type="project" value="UniProtKB-SubCell"/>
</dbReference>
<comment type="subcellular location">
    <subcellularLocation>
        <location evidence="1">Cell envelope</location>
    </subcellularLocation>
</comment>
<dbReference type="InterPro" id="IPR036249">
    <property type="entry name" value="Thioredoxin-like_sf"/>
</dbReference>
<dbReference type="PROSITE" id="PS51352">
    <property type="entry name" value="THIOREDOXIN_2"/>
    <property type="match status" value="1"/>
</dbReference>
<evidence type="ECO:0000256" key="4">
    <source>
        <dbReference type="ARBA" id="ARBA00023284"/>
    </source>
</evidence>
<evidence type="ECO:0000256" key="1">
    <source>
        <dbReference type="ARBA" id="ARBA00004196"/>
    </source>
</evidence>
<dbReference type="AlphaFoldDB" id="A0A3B1BHF7"/>
<keyword evidence="4" id="KW-0676">Redox-active center</keyword>
<evidence type="ECO:0000256" key="3">
    <source>
        <dbReference type="ARBA" id="ARBA00023157"/>
    </source>
</evidence>